<name>A0A1A6AL35_9CLOT</name>
<dbReference type="Proteomes" id="UP000093954">
    <property type="component" value="Unassembled WGS sequence"/>
</dbReference>
<dbReference type="PATRIC" id="fig|1353534.3.peg.3407"/>
<accession>A0A1A6AL35</accession>
<evidence type="ECO:0000313" key="2">
    <source>
        <dbReference type="Proteomes" id="UP000093954"/>
    </source>
</evidence>
<keyword evidence="2" id="KW-1185">Reference proteome</keyword>
<proteinExistence type="predicted"/>
<evidence type="ECO:0000313" key="1">
    <source>
        <dbReference type="EMBL" id="OBR90698.1"/>
    </source>
</evidence>
<dbReference type="EMBL" id="LROS01000055">
    <property type="protein sequence ID" value="OBR90698.1"/>
    <property type="molecule type" value="Genomic_DNA"/>
</dbReference>
<sequence length="50" mass="5865">MEDEIIKLLKEISSKLDDIKSECTSINLNTYDIDKIKETTEKIQEKVKHL</sequence>
<comment type="caution">
    <text evidence="1">The sequence shown here is derived from an EMBL/GenBank/DDBJ whole genome shotgun (WGS) entry which is preliminary data.</text>
</comment>
<organism evidence="1 2">
    <name type="scientific">Clostridium ragsdalei P11</name>
    <dbReference type="NCBI Taxonomy" id="1353534"/>
    <lineage>
        <taxon>Bacteria</taxon>
        <taxon>Bacillati</taxon>
        <taxon>Bacillota</taxon>
        <taxon>Clostridia</taxon>
        <taxon>Eubacteriales</taxon>
        <taxon>Clostridiaceae</taxon>
        <taxon>Clostridium</taxon>
    </lineage>
</organism>
<protein>
    <submittedName>
        <fullName evidence="1">Uncharacterized protein</fullName>
    </submittedName>
</protein>
<gene>
    <name evidence="1" type="ORF">CLRAG_33460</name>
</gene>
<dbReference type="RefSeq" id="WP_154105013.1">
    <property type="nucleotide sequence ID" value="NZ_LROS01000055.1"/>
</dbReference>
<reference evidence="1 2" key="1">
    <citation type="journal article" date="2012" name="Front. Microbiol.">
        <title>Draft Genome Sequence of the Virulent Strain 01-B526 of the Fish Pathogen Aeromonas salmonicida.</title>
        <authorList>
            <person name="Charette S.J."/>
            <person name="Brochu F."/>
            <person name="Boyle B."/>
            <person name="Filion G."/>
            <person name="Tanaka K.H."/>
            <person name="Derome N."/>
        </authorList>
    </citation>
    <scope>NUCLEOTIDE SEQUENCE [LARGE SCALE GENOMIC DNA]</scope>
    <source>
        <strain evidence="1 2">P11</strain>
    </source>
</reference>
<dbReference type="AlphaFoldDB" id="A0A1A6AL35"/>